<dbReference type="InterPro" id="IPR015421">
    <property type="entry name" value="PyrdxlP-dep_Trfase_major"/>
</dbReference>
<dbReference type="Gene3D" id="3.40.640.10">
    <property type="entry name" value="Type I PLP-dependent aspartate aminotransferase-like (Major domain)"/>
    <property type="match status" value="1"/>
</dbReference>
<keyword evidence="3" id="KW-0032">Aminotransferase</keyword>
<name>A0ABQ4EGZ5_9ACTN</name>
<dbReference type="InterPro" id="IPR015424">
    <property type="entry name" value="PyrdxlP-dep_Trfase"/>
</dbReference>
<proteinExistence type="inferred from homology"/>
<dbReference type="EMBL" id="BONX01000003">
    <property type="protein sequence ID" value="GIG94001.1"/>
    <property type="molecule type" value="Genomic_DNA"/>
</dbReference>
<dbReference type="PANTHER" id="PTHR30244">
    <property type="entry name" value="TRANSAMINASE"/>
    <property type="match status" value="1"/>
</dbReference>
<dbReference type="Pfam" id="PF01041">
    <property type="entry name" value="DegT_DnrJ_EryC1"/>
    <property type="match status" value="1"/>
</dbReference>
<evidence type="ECO:0000256" key="2">
    <source>
        <dbReference type="RuleBase" id="RU004508"/>
    </source>
</evidence>
<dbReference type="Proteomes" id="UP000621500">
    <property type="component" value="Unassembled WGS sequence"/>
</dbReference>
<organism evidence="3 4">
    <name type="scientific">Plantactinospora mayteni</name>
    <dbReference type="NCBI Taxonomy" id="566021"/>
    <lineage>
        <taxon>Bacteria</taxon>
        <taxon>Bacillati</taxon>
        <taxon>Actinomycetota</taxon>
        <taxon>Actinomycetes</taxon>
        <taxon>Micromonosporales</taxon>
        <taxon>Micromonosporaceae</taxon>
        <taxon>Plantactinospora</taxon>
    </lineage>
</organism>
<keyword evidence="2" id="KW-0663">Pyridoxal phosphate</keyword>
<keyword evidence="4" id="KW-1185">Reference proteome</keyword>
<dbReference type="InterPro" id="IPR000653">
    <property type="entry name" value="DegT/StrS_aminotransferase"/>
</dbReference>
<evidence type="ECO:0000313" key="4">
    <source>
        <dbReference type="Proteomes" id="UP000621500"/>
    </source>
</evidence>
<comment type="cofactor">
    <cofactor evidence="1">
        <name>pyridoxal 5'-phosphate</name>
        <dbReference type="ChEBI" id="CHEBI:597326"/>
    </cofactor>
</comment>
<dbReference type="GO" id="GO:0008483">
    <property type="term" value="F:transaminase activity"/>
    <property type="evidence" value="ECO:0007669"/>
    <property type="project" value="UniProtKB-KW"/>
</dbReference>
<comment type="similarity">
    <text evidence="2">Belongs to the DegT/DnrJ/EryC1 family.</text>
</comment>
<comment type="caution">
    <text evidence="3">The sequence shown here is derived from an EMBL/GenBank/DDBJ whole genome shotgun (WGS) entry which is preliminary data.</text>
</comment>
<dbReference type="InterPro" id="IPR015422">
    <property type="entry name" value="PyrdxlP-dep_Trfase_small"/>
</dbReference>
<protein>
    <submittedName>
        <fullName evidence="3">Aminotransferase</fullName>
    </submittedName>
</protein>
<gene>
    <name evidence="3" type="ORF">Pma05_05740</name>
</gene>
<evidence type="ECO:0000313" key="3">
    <source>
        <dbReference type="EMBL" id="GIG94001.1"/>
    </source>
</evidence>
<sequence>MGTDDPIVIPHPPRWPVYDRAAADRAAELIRRGRSFDYDHGPEIAGLEAAFSRRHDGRHALTLNSGTSALLAAYFALALGPGDEVIVPTFTFLATASPLFLLGTVPVLADSEGPDGTVSAASIERAVTPRTRAVAVTHLFGHPAPMDEITALCRRRGLALVEDCSHAHGSTYRGRPVGTFGDLAVFSIGGLKLVSGGMGGVLLARDSRHYDLACLLTAFKQRSERTVHDPRLRRLADVGLGGNLRISPPAAVLAQSHLDRIEELVAAKRANVYRLLEPLVAHPGLTGPVIAPHVTMGGWYDVVVTVDPERAGFSRDDLVAALRQQGVKADVPATRPLHLSSIFTGAEPGHRRPYPPDVLARHFRHRRGDLPVAEALHDGWVSLPGPYFNDTAGALVEPYRAAFRAALDRLGSAGPPVSAAATAVVPGTRAAVGGVR</sequence>
<dbReference type="SUPFAM" id="SSF53383">
    <property type="entry name" value="PLP-dependent transferases"/>
    <property type="match status" value="1"/>
</dbReference>
<dbReference type="Gene3D" id="3.90.1150.10">
    <property type="entry name" value="Aspartate Aminotransferase, domain 1"/>
    <property type="match status" value="1"/>
</dbReference>
<evidence type="ECO:0000256" key="1">
    <source>
        <dbReference type="ARBA" id="ARBA00001933"/>
    </source>
</evidence>
<dbReference type="PANTHER" id="PTHR30244:SF34">
    <property type="entry name" value="DTDP-4-AMINO-4,6-DIDEOXYGALACTOSE TRANSAMINASE"/>
    <property type="match status" value="1"/>
</dbReference>
<dbReference type="RefSeq" id="WP_203855666.1">
    <property type="nucleotide sequence ID" value="NZ_BAAAZQ010000002.1"/>
</dbReference>
<keyword evidence="3" id="KW-0808">Transferase</keyword>
<accession>A0ABQ4EGZ5</accession>
<reference evidence="3 4" key="1">
    <citation type="submission" date="2021-01" db="EMBL/GenBank/DDBJ databases">
        <title>Whole genome shotgun sequence of Plantactinospora mayteni NBRC 109088.</title>
        <authorList>
            <person name="Komaki H."/>
            <person name="Tamura T."/>
        </authorList>
    </citation>
    <scope>NUCLEOTIDE SEQUENCE [LARGE SCALE GENOMIC DNA]</scope>
    <source>
        <strain evidence="3 4">NBRC 109088</strain>
    </source>
</reference>